<proteinExistence type="predicted"/>
<dbReference type="VEuPathDB" id="MicrosporidiaDB:CWI37_1315p0020"/>
<dbReference type="Proteomes" id="UP000292362">
    <property type="component" value="Unassembled WGS sequence"/>
</dbReference>
<keyword evidence="1" id="KW-0732">Signal</keyword>
<dbReference type="EMBL" id="PITJ01001315">
    <property type="protein sequence ID" value="TBT99522.1"/>
    <property type="molecule type" value="Genomic_DNA"/>
</dbReference>
<evidence type="ECO:0000313" key="2">
    <source>
        <dbReference type="EMBL" id="TBT99522.1"/>
    </source>
</evidence>
<feature type="signal peptide" evidence="1">
    <location>
        <begin position="1"/>
        <end position="19"/>
    </location>
</feature>
<protein>
    <submittedName>
        <fullName evidence="2">Uncharacterized protein</fullName>
    </submittedName>
</protein>
<reference evidence="2 3" key="1">
    <citation type="submission" date="2017-12" db="EMBL/GenBank/DDBJ databases">
        <authorList>
            <person name="Pombert J.-F."/>
            <person name="Haag K.L."/>
            <person name="Ebert D."/>
        </authorList>
    </citation>
    <scope>NUCLEOTIDE SEQUENCE [LARGE SCALE GENOMIC DNA]</scope>
    <source>
        <strain evidence="2">FI-OER-3-3</strain>
    </source>
</reference>
<sequence length="459" mass="55380">MRKMLFSLWVFTITVHCARNPVKSNKCSVETLFSIINKEIFKQYAEKTTQYDEISSNEFLLLESYKYMNTEATDEIFKFLLAKKSKMFQITVTYMYNDENDFGYVYHASILVYNNIFITIRLLGKYYRVLNKSIFLKSYLHYLNSDIKKYYLQKHISMLIFYYLNIFKTIFSKLQSKKDYFHLVPIFSDIVFFKDVDKDFLFPLLLKQKYKSGYDYYLLVNDVRINDKYDENKKSKCILEYAFTNTTFESIKNLSFRRVEIVTKSRKKYPHQNITNKFVATEIIICNQSRYLNIYDIFLSGFRDDIEFEESELKENEFEEKKLKEKKSEENKLDLINCFGYKSANIDIFTFIIINKLENMKKNKQSKKDKKNRKTDKNIQDIAYLNIVNREFDIEYDIKIYYKLYDNEVVDILCDQSITGFSSDMSLKEKISFIIRFVKDCEKYRFCLIDRKNKKSIMF</sequence>
<comment type="caution">
    <text evidence="2">The sequence shown here is derived from an EMBL/GenBank/DDBJ whole genome shotgun (WGS) entry which is preliminary data.</text>
</comment>
<evidence type="ECO:0000256" key="1">
    <source>
        <dbReference type="SAM" id="SignalP"/>
    </source>
</evidence>
<name>A0A4Q9KX56_9MICR</name>
<evidence type="ECO:0000313" key="3">
    <source>
        <dbReference type="Proteomes" id="UP000292362"/>
    </source>
</evidence>
<dbReference type="AlphaFoldDB" id="A0A4Q9KX56"/>
<gene>
    <name evidence="2" type="ORF">CWI37_1315p0020</name>
</gene>
<feature type="chain" id="PRO_5020995964" evidence="1">
    <location>
        <begin position="20"/>
        <end position="459"/>
    </location>
</feature>
<organism evidence="2 3">
    <name type="scientific">Hamiltosporidium tvaerminnensis</name>
    <dbReference type="NCBI Taxonomy" id="1176355"/>
    <lineage>
        <taxon>Eukaryota</taxon>
        <taxon>Fungi</taxon>
        <taxon>Fungi incertae sedis</taxon>
        <taxon>Microsporidia</taxon>
        <taxon>Dubosqiidae</taxon>
        <taxon>Hamiltosporidium</taxon>
    </lineage>
</organism>
<accession>A0A4Q9KX56</accession>